<accession>A0A3Q0DTA6</accession>
<proteinExistence type="predicted"/>
<gene>
    <name evidence="2" type="primary">LOC103254673</name>
</gene>
<dbReference type="GO" id="GO:0004479">
    <property type="term" value="F:methionyl-tRNA formyltransferase activity"/>
    <property type="evidence" value="ECO:0007669"/>
    <property type="project" value="TreeGrafter"/>
</dbReference>
<evidence type="ECO:0000313" key="1">
    <source>
        <dbReference type="Proteomes" id="UP000189704"/>
    </source>
</evidence>
<reference evidence="2" key="1">
    <citation type="submission" date="2025-08" db="UniProtKB">
        <authorList>
            <consortium name="RefSeq"/>
        </authorList>
    </citation>
    <scope>IDENTIFICATION</scope>
</reference>
<protein>
    <submittedName>
        <fullName evidence="2">Methionyl-tRNA formyltransferase, mitochondrial-like</fullName>
    </submittedName>
</protein>
<dbReference type="GeneID" id="103254673"/>
<dbReference type="InterPro" id="IPR036477">
    <property type="entry name" value="Formyl_transf_N_sf"/>
</dbReference>
<dbReference type="Proteomes" id="UP000189704">
    <property type="component" value="Unplaced"/>
</dbReference>
<dbReference type="OrthoDB" id="10268103at2759"/>
<name>A0A3Q0DTA6_CARSF</name>
<keyword evidence="1" id="KW-1185">Reference proteome</keyword>
<dbReference type="RefSeq" id="XP_021565210.1">
    <property type="nucleotide sequence ID" value="XM_021709535.1"/>
</dbReference>
<organism evidence="1 2">
    <name type="scientific">Carlito syrichta</name>
    <name type="common">Philippine tarsier</name>
    <name type="synonym">Tarsius syrichta</name>
    <dbReference type="NCBI Taxonomy" id="1868482"/>
    <lineage>
        <taxon>Eukaryota</taxon>
        <taxon>Metazoa</taxon>
        <taxon>Chordata</taxon>
        <taxon>Craniata</taxon>
        <taxon>Vertebrata</taxon>
        <taxon>Euteleostomi</taxon>
        <taxon>Mammalia</taxon>
        <taxon>Eutheria</taxon>
        <taxon>Euarchontoglires</taxon>
        <taxon>Primates</taxon>
        <taxon>Haplorrhini</taxon>
        <taxon>Tarsiiformes</taxon>
        <taxon>Tarsiidae</taxon>
        <taxon>Carlito</taxon>
    </lineage>
</organism>
<dbReference type="PANTHER" id="PTHR11138:SF5">
    <property type="entry name" value="METHIONYL-TRNA FORMYLTRANSFERASE, MITOCHONDRIAL"/>
    <property type="match status" value="1"/>
</dbReference>
<evidence type="ECO:0000313" key="2">
    <source>
        <dbReference type="RefSeq" id="XP_021565210.1"/>
    </source>
</evidence>
<dbReference type="Gene3D" id="3.40.50.170">
    <property type="entry name" value="Formyl transferase, N-terminal domain"/>
    <property type="match status" value="1"/>
</dbReference>
<dbReference type="GO" id="GO:0005739">
    <property type="term" value="C:mitochondrion"/>
    <property type="evidence" value="ECO:0007669"/>
    <property type="project" value="TreeGrafter"/>
</dbReference>
<feature type="non-terminal residue" evidence="2">
    <location>
        <position position="1"/>
    </location>
</feature>
<dbReference type="KEGG" id="csyr:103254673"/>
<sequence>SPVADAVRAVRLPDGEGCRDARGREKPPWPVLFFGTDRFVREALRALLATRENKEEDFTEKLKVVTVPSPSPKGLPVKQYAVQSQLPVYVWPDVGSGEYDVGVVASFDQLLGEALILKFP</sequence>
<dbReference type="AlphaFoldDB" id="A0A3Q0DTA6"/>
<dbReference type="SUPFAM" id="SSF53328">
    <property type="entry name" value="Formyltransferase"/>
    <property type="match status" value="1"/>
</dbReference>
<dbReference type="PANTHER" id="PTHR11138">
    <property type="entry name" value="METHIONYL-TRNA FORMYLTRANSFERASE"/>
    <property type="match status" value="1"/>
</dbReference>